<dbReference type="EMBL" id="JARGYT010000035">
    <property type="protein sequence ID" value="MDZ5762303.1"/>
    <property type="molecule type" value="Genomic_DNA"/>
</dbReference>
<evidence type="ECO:0000313" key="1">
    <source>
        <dbReference type="EMBL" id="MDZ5762303.1"/>
    </source>
</evidence>
<evidence type="ECO:0000313" key="2">
    <source>
        <dbReference type="Proteomes" id="UP001293791"/>
    </source>
</evidence>
<gene>
    <name evidence="1" type="ORF">Cyrtocomes_00682</name>
</gene>
<comment type="caution">
    <text evidence="1">The sequence shown here is derived from an EMBL/GenBank/DDBJ whole genome shotgun (WGS) entry which is preliminary data.</text>
</comment>
<keyword evidence="2" id="KW-1185">Reference proteome</keyword>
<dbReference type="Proteomes" id="UP001293791">
    <property type="component" value="Unassembled WGS sequence"/>
</dbReference>
<proteinExistence type="predicted"/>
<sequence length="37" mass="3935">MENKIEVTELGSVDVLVMGSGNFGQEGDKSTLYTQAS</sequence>
<organism evidence="1 2">
    <name type="scientific">Candidatus Cyrtobacter comes</name>
    <dbReference type="NCBI Taxonomy" id="675776"/>
    <lineage>
        <taxon>Bacteria</taxon>
        <taxon>Pseudomonadati</taxon>
        <taxon>Pseudomonadota</taxon>
        <taxon>Alphaproteobacteria</taxon>
        <taxon>Rickettsiales</taxon>
        <taxon>Candidatus Midichloriaceae</taxon>
        <taxon>Candidatus Cyrtobacter</taxon>
    </lineage>
</organism>
<reference evidence="1 2" key="1">
    <citation type="submission" date="2023-02" db="EMBL/GenBank/DDBJ databases">
        <title>Host association and intracellularity evolved multiple times independently in the Rickettsiales.</title>
        <authorList>
            <person name="Castelli M."/>
            <person name="Nardi T."/>
            <person name="Gammuto L."/>
            <person name="Bellinzona G."/>
            <person name="Sabaneyeva E."/>
            <person name="Potekhin A."/>
            <person name="Serra V."/>
            <person name="Petroni G."/>
            <person name="Sassera D."/>
        </authorList>
    </citation>
    <scope>NUCLEOTIDE SEQUENCE [LARGE SCALE GENOMIC DNA]</scope>
    <source>
        <strain evidence="1 2">BOD18</strain>
    </source>
</reference>
<protein>
    <submittedName>
        <fullName evidence="1">Uncharacterized protein</fullName>
    </submittedName>
</protein>
<accession>A0ABU5L852</accession>
<name>A0ABU5L852_9RICK</name>